<dbReference type="EMBL" id="JAJJMA010031506">
    <property type="protein sequence ID" value="MCL7024188.1"/>
    <property type="molecule type" value="Genomic_DNA"/>
</dbReference>
<accession>A0AA41RXY2</accession>
<sequence length="179" mass="19073">MAKFCSLLVTNIVFLLLLIVLAVSAATDKGNAFGSVLPSLDVASLTETNICDPKDVYKDTTWGPTKDCNVCLYYCTGVCVNNPTYVVCQDGDTESETTLITSNCADCTNWCKEECADLGATVVNDKCAIGESKFAGRCKCCCRESSCAGCPADVTWTIPGLSPCKYKLSLSLLSSSMSM</sequence>
<protein>
    <submittedName>
        <fullName evidence="2">Uncharacterized protein</fullName>
    </submittedName>
</protein>
<gene>
    <name evidence="2" type="ORF">MKW94_016559</name>
</gene>
<keyword evidence="3" id="KW-1185">Reference proteome</keyword>
<evidence type="ECO:0000313" key="3">
    <source>
        <dbReference type="Proteomes" id="UP001177140"/>
    </source>
</evidence>
<evidence type="ECO:0000313" key="2">
    <source>
        <dbReference type="EMBL" id="MCL7024188.1"/>
    </source>
</evidence>
<feature type="signal peptide" evidence="1">
    <location>
        <begin position="1"/>
        <end position="25"/>
    </location>
</feature>
<name>A0AA41RXY2_PAPNU</name>
<evidence type="ECO:0000256" key="1">
    <source>
        <dbReference type="SAM" id="SignalP"/>
    </source>
</evidence>
<dbReference type="AlphaFoldDB" id="A0AA41RXY2"/>
<dbReference type="Proteomes" id="UP001177140">
    <property type="component" value="Unassembled WGS sequence"/>
</dbReference>
<organism evidence="2 3">
    <name type="scientific">Papaver nudicaule</name>
    <name type="common">Iceland poppy</name>
    <dbReference type="NCBI Taxonomy" id="74823"/>
    <lineage>
        <taxon>Eukaryota</taxon>
        <taxon>Viridiplantae</taxon>
        <taxon>Streptophyta</taxon>
        <taxon>Embryophyta</taxon>
        <taxon>Tracheophyta</taxon>
        <taxon>Spermatophyta</taxon>
        <taxon>Magnoliopsida</taxon>
        <taxon>Ranunculales</taxon>
        <taxon>Papaveraceae</taxon>
        <taxon>Papaveroideae</taxon>
        <taxon>Papaver</taxon>
    </lineage>
</organism>
<keyword evidence="1" id="KW-0732">Signal</keyword>
<reference evidence="2" key="1">
    <citation type="submission" date="2022-03" db="EMBL/GenBank/DDBJ databases">
        <title>A functionally conserved STORR gene fusion in Papaver species that diverged 16.8 million years ago.</title>
        <authorList>
            <person name="Catania T."/>
        </authorList>
    </citation>
    <scope>NUCLEOTIDE SEQUENCE</scope>
    <source>
        <strain evidence="2">S-191538</strain>
    </source>
</reference>
<comment type="caution">
    <text evidence="2">The sequence shown here is derived from an EMBL/GenBank/DDBJ whole genome shotgun (WGS) entry which is preliminary data.</text>
</comment>
<feature type="chain" id="PRO_5041202443" evidence="1">
    <location>
        <begin position="26"/>
        <end position="179"/>
    </location>
</feature>
<proteinExistence type="predicted"/>